<keyword evidence="1 3" id="KW-0853">WD repeat</keyword>
<comment type="caution">
    <text evidence="4">The sequence shown here is derived from an EMBL/GenBank/DDBJ whole genome shotgun (WGS) entry which is preliminary data.</text>
</comment>
<dbReference type="SMART" id="SM00320">
    <property type="entry name" value="WD40"/>
    <property type="match status" value="6"/>
</dbReference>
<keyword evidence="5" id="KW-1185">Reference proteome</keyword>
<dbReference type="SUPFAM" id="SSF50978">
    <property type="entry name" value="WD40 repeat-like"/>
    <property type="match status" value="1"/>
</dbReference>
<dbReference type="InterPro" id="IPR020472">
    <property type="entry name" value="WD40_PAC1"/>
</dbReference>
<dbReference type="Pfam" id="PF00400">
    <property type="entry name" value="WD40"/>
    <property type="match status" value="4"/>
</dbReference>
<dbReference type="PANTHER" id="PTHR19869">
    <property type="entry name" value="SPERMATID WD-REPEAT PROTEIN"/>
    <property type="match status" value="1"/>
</dbReference>
<feature type="repeat" description="WD" evidence="3">
    <location>
        <begin position="132"/>
        <end position="173"/>
    </location>
</feature>
<gene>
    <name evidence="4" type="ORF">GSLYS_00003779001</name>
</gene>
<dbReference type="AlphaFoldDB" id="A0AAV2H7D2"/>
<dbReference type="PRINTS" id="PR00320">
    <property type="entry name" value="GPROTEINBRPT"/>
</dbReference>
<dbReference type="PROSITE" id="PS50082">
    <property type="entry name" value="WD_REPEATS_2"/>
    <property type="match status" value="3"/>
</dbReference>
<feature type="repeat" description="WD" evidence="3">
    <location>
        <begin position="90"/>
        <end position="122"/>
    </location>
</feature>
<accession>A0AAV2H7D2</accession>
<keyword evidence="2" id="KW-0677">Repeat</keyword>
<dbReference type="InterPro" id="IPR015943">
    <property type="entry name" value="WD40/YVTN_repeat-like_dom_sf"/>
</dbReference>
<evidence type="ECO:0000256" key="3">
    <source>
        <dbReference type="PROSITE-ProRule" id="PRU00221"/>
    </source>
</evidence>
<evidence type="ECO:0000313" key="5">
    <source>
        <dbReference type="Proteomes" id="UP001497497"/>
    </source>
</evidence>
<proteinExistence type="predicted"/>
<reference evidence="4 5" key="1">
    <citation type="submission" date="2024-04" db="EMBL/GenBank/DDBJ databases">
        <authorList>
            <consortium name="Genoscope - CEA"/>
            <person name="William W."/>
        </authorList>
    </citation>
    <scope>NUCLEOTIDE SEQUENCE [LARGE SCALE GENOMIC DNA]</scope>
</reference>
<dbReference type="PROSITE" id="PS50294">
    <property type="entry name" value="WD_REPEATS_REGION"/>
    <property type="match status" value="3"/>
</dbReference>
<dbReference type="PROSITE" id="PS00678">
    <property type="entry name" value="WD_REPEATS_1"/>
    <property type="match status" value="2"/>
</dbReference>
<dbReference type="InterPro" id="IPR036322">
    <property type="entry name" value="WD40_repeat_dom_sf"/>
</dbReference>
<evidence type="ECO:0000256" key="2">
    <source>
        <dbReference type="ARBA" id="ARBA00022737"/>
    </source>
</evidence>
<evidence type="ECO:0000256" key="1">
    <source>
        <dbReference type="ARBA" id="ARBA00022574"/>
    </source>
</evidence>
<feature type="repeat" description="WD" evidence="3">
    <location>
        <begin position="263"/>
        <end position="306"/>
    </location>
</feature>
<name>A0AAV2H7D2_LYMST</name>
<dbReference type="Proteomes" id="UP001497497">
    <property type="component" value="Unassembled WGS sequence"/>
</dbReference>
<dbReference type="InterPro" id="IPR019775">
    <property type="entry name" value="WD40_repeat_CS"/>
</dbReference>
<sequence length="351" mass="38342">MMGKLFSKRNKSAGSTRPAFAEAGSAISSAGHYGDANTKVIDSSSSNVKLQHSDAVVSLALFQPGLCLSGSKDMCVILYDYKDKRQADKWTGHSNAVTKVLYGKVLDKIFSSSRDKTIKVWERGNSTFKSEFVGHTLVVTAIDLNADNSLLCSGSRDNSVKLWDVRTGTCLKTNSIPQNLVTDLKFVPSSSMIVQTGEDKEIRVFDLRTLQPVFSFPKKQYIQMCCDVSLDGNYIISSSNGFSGNGCEATLWDLRTRKLQKEFYGHHEAVEACTFLPDGNRLLVATAGRDCSVKIWDAQTAACMAECFLSGSGPLSSIVTYRDGSVLAGSFNQGVHLLSHQDNMLVKTCNF</sequence>
<dbReference type="Gene3D" id="2.130.10.10">
    <property type="entry name" value="YVTN repeat-like/Quinoprotein amine dehydrogenase"/>
    <property type="match status" value="2"/>
</dbReference>
<organism evidence="4 5">
    <name type="scientific">Lymnaea stagnalis</name>
    <name type="common">Great pond snail</name>
    <name type="synonym">Helix stagnalis</name>
    <dbReference type="NCBI Taxonomy" id="6523"/>
    <lineage>
        <taxon>Eukaryota</taxon>
        <taxon>Metazoa</taxon>
        <taxon>Spiralia</taxon>
        <taxon>Lophotrochozoa</taxon>
        <taxon>Mollusca</taxon>
        <taxon>Gastropoda</taxon>
        <taxon>Heterobranchia</taxon>
        <taxon>Euthyneura</taxon>
        <taxon>Panpulmonata</taxon>
        <taxon>Hygrophila</taxon>
        <taxon>Lymnaeoidea</taxon>
        <taxon>Lymnaeidae</taxon>
        <taxon>Lymnaea</taxon>
    </lineage>
</organism>
<dbReference type="InterPro" id="IPR040066">
    <property type="entry name" value="WDR31"/>
</dbReference>
<protein>
    <submittedName>
        <fullName evidence="4">Uncharacterized protein</fullName>
    </submittedName>
</protein>
<evidence type="ECO:0000313" key="4">
    <source>
        <dbReference type="EMBL" id="CAL1529624.1"/>
    </source>
</evidence>
<dbReference type="CDD" id="cd00200">
    <property type="entry name" value="WD40"/>
    <property type="match status" value="1"/>
</dbReference>
<dbReference type="InterPro" id="IPR001680">
    <property type="entry name" value="WD40_rpt"/>
</dbReference>
<dbReference type="EMBL" id="CAXITT010000052">
    <property type="protein sequence ID" value="CAL1529624.1"/>
    <property type="molecule type" value="Genomic_DNA"/>
</dbReference>
<dbReference type="PANTHER" id="PTHR19869:SF1">
    <property type="entry name" value="WD REPEAT-CONTAINING PROTEIN 31"/>
    <property type="match status" value="1"/>
</dbReference>